<protein>
    <submittedName>
        <fullName evidence="1">Antitoxin MazE7</fullName>
    </submittedName>
</protein>
<dbReference type="EMBL" id="JBHSKJ010000022">
    <property type="protein sequence ID" value="MFC5148919.1"/>
    <property type="molecule type" value="Genomic_DNA"/>
</dbReference>
<comment type="caution">
    <text evidence="1">The sequence shown here is derived from an EMBL/GenBank/DDBJ whole genome shotgun (WGS) entry which is preliminary data.</text>
</comment>
<proteinExistence type="predicted"/>
<organism evidence="1 2">
    <name type="scientific">Streptomyces aureoversilis</name>
    <dbReference type="NCBI Taxonomy" id="67277"/>
    <lineage>
        <taxon>Bacteria</taxon>
        <taxon>Bacillati</taxon>
        <taxon>Actinomycetota</taxon>
        <taxon>Actinomycetes</taxon>
        <taxon>Kitasatosporales</taxon>
        <taxon>Streptomycetaceae</taxon>
        <taxon>Streptomyces</taxon>
    </lineage>
</organism>
<keyword evidence="2" id="KW-1185">Reference proteome</keyword>
<evidence type="ECO:0000313" key="1">
    <source>
        <dbReference type="EMBL" id="MFC5148919.1"/>
    </source>
</evidence>
<evidence type="ECO:0000313" key="2">
    <source>
        <dbReference type="Proteomes" id="UP001596222"/>
    </source>
</evidence>
<dbReference type="Proteomes" id="UP001596222">
    <property type="component" value="Unassembled WGS sequence"/>
</dbReference>
<dbReference type="RefSeq" id="WP_382049062.1">
    <property type="nucleotide sequence ID" value="NZ_JBHSKJ010000022.1"/>
</dbReference>
<accession>A0ABW0AB69</accession>
<sequence length="84" mass="9163">MDDSSGKDTSVKVDKVTHARLKALAGETPLKDFLADLARREEQQRALDTATEAFRRALTRDVLAKFDAEFGGLPPVAHQTPQAA</sequence>
<gene>
    <name evidence="1" type="ORF">ACFPP6_30070</name>
</gene>
<reference evidence="2" key="1">
    <citation type="journal article" date="2019" name="Int. J. Syst. Evol. Microbiol.">
        <title>The Global Catalogue of Microorganisms (GCM) 10K type strain sequencing project: providing services to taxonomists for standard genome sequencing and annotation.</title>
        <authorList>
            <consortium name="The Broad Institute Genomics Platform"/>
            <consortium name="The Broad Institute Genome Sequencing Center for Infectious Disease"/>
            <person name="Wu L."/>
            <person name="Ma J."/>
        </authorList>
    </citation>
    <scope>NUCLEOTIDE SEQUENCE [LARGE SCALE GENOMIC DNA]</scope>
    <source>
        <strain evidence="2">CGMCC 4.1641</strain>
    </source>
</reference>
<name>A0ABW0AB69_9ACTN</name>